<sequence length="201" mass="22346">MQCRTLEINLLSAYNLEDVRKLFRMKVYAVVSIAGVPRTEKKTPVDYDGGLNPAWNFTAKFTVSELAVEQTGVKIAIKLYCKRTLGDRLVGEVQVEMTDLYKAVSEHGGSAILSYPIITTTNKVSEQEEEEEAHLPRGVVNIWCKFGKTETVKPPSVANKVVVSGVMAFMRMLFRSKMQVDVPIGDPNFTGTTIDWAPLQG</sequence>
<evidence type="ECO:0000313" key="1">
    <source>
        <dbReference type="EMBL" id="KAH7835103.1"/>
    </source>
</evidence>
<evidence type="ECO:0000313" key="2">
    <source>
        <dbReference type="Proteomes" id="UP000828048"/>
    </source>
</evidence>
<proteinExistence type="predicted"/>
<keyword evidence="2" id="KW-1185">Reference proteome</keyword>
<accession>A0ACB7X2X9</accession>
<dbReference type="EMBL" id="CM037152">
    <property type="protein sequence ID" value="KAH7835103.1"/>
    <property type="molecule type" value="Genomic_DNA"/>
</dbReference>
<protein>
    <submittedName>
        <fullName evidence="1">Uncharacterized protein</fullName>
    </submittedName>
</protein>
<reference evidence="1 2" key="1">
    <citation type="journal article" date="2021" name="Hortic Res">
        <title>High-quality reference genome and annotation aids understanding of berry development for evergreen blueberry (Vaccinium darrowii).</title>
        <authorList>
            <person name="Yu J."/>
            <person name="Hulse-Kemp A.M."/>
            <person name="Babiker E."/>
            <person name="Staton M."/>
        </authorList>
    </citation>
    <scope>NUCLEOTIDE SEQUENCE [LARGE SCALE GENOMIC DNA]</scope>
    <source>
        <strain evidence="2">cv. NJ 8807/NJ 8810</strain>
        <tissue evidence="1">Young leaf</tissue>
    </source>
</reference>
<name>A0ACB7X2X9_9ERIC</name>
<organism evidence="1 2">
    <name type="scientific">Vaccinium darrowii</name>
    <dbReference type="NCBI Taxonomy" id="229202"/>
    <lineage>
        <taxon>Eukaryota</taxon>
        <taxon>Viridiplantae</taxon>
        <taxon>Streptophyta</taxon>
        <taxon>Embryophyta</taxon>
        <taxon>Tracheophyta</taxon>
        <taxon>Spermatophyta</taxon>
        <taxon>Magnoliopsida</taxon>
        <taxon>eudicotyledons</taxon>
        <taxon>Gunneridae</taxon>
        <taxon>Pentapetalae</taxon>
        <taxon>asterids</taxon>
        <taxon>Ericales</taxon>
        <taxon>Ericaceae</taxon>
        <taxon>Vaccinioideae</taxon>
        <taxon>Vaccinieae</taxon>
        <taxon>Vaccinium</taxon>
    </lineage>
</organism>
<dbReference type="Proteomes" id="UP000828048">
    <property type="component" value="Chromosome 2"/>
</dbReference>
<comment type="caution">
    <text evidence="1">The sequence shown here is derived from an EMBL/GenBank/DDBJ whole genome shotgun (WGS) entry which is preliminary data.</text>
</comment>
<gene>
    <name evidence="1" type="ORF">Vadar_022904</name>
</gene>